<keyword evidence="9" id="KW-0969">Cilium</keyword>
<evidence type="ECO:0000256" key="2">
    <source>
        <dbReference type="ARBA" id="ARBA00009677"/>
    </source>
</evidence>
<evidence type="ECO:0000313" key="9">
    <source>
        <dbReference type="EMBL" id="SFI25924.1"/>
    </source>
</evidence>
<dbReference type="Pfam" id="PF00460">
    <property type="entry name" value="Flg_bb_rod"/>
    <property type="match status" value="1"/>
</dbReference>
<dbReference type="GO" id="GO:0071978">
    <property type="term" value="P:bacterial-type flagellum-dependent swarming motility"/>
    <property type="evidence" value="ECO:0007669"/>
    <property type="project" value="TreeGrafter"/>
</dbReference>
<keyword evidence="9" id="KW-0966">Cell projection</keyword>
<name>A0A1I3GR97_9PLAN</name>
<accession>A0A1I3GR97</accession>
<feature type="domain" description="Flagellar basal body rod protein N-terminal" evidence="7">
    <location>
        <begin position="12"/>
        <end position="34"/>
    </location>
</feature>
<evidence type="ECO:0000256" key="1">
    <source>
        <dbReference type="ARBA" id="ARBA00004117"/>
    </source>
</evidence>
<dbReference type="PANTHER" id="PTHR30435:SF2">
    <property type="entry name" value="FLAGELLAR BASAL-BODY ROD PROTEIN FLGC"/>
    <property type="match status" value="1"/>
</dbReference>
<dbReference type="RefSeq" id="WP_092049904.1">
    <property type="nucleotide sequence ID" value="NZ_FOQD01000007.1"/>
</dbReference>
<dbReference type="InterPro" id="IPR006299">
    <property type="entry name" value="FlgC"/>
</dbReference>
<evidence type="ECO:0000256" key="5">
    <source>
        <dbReference type="ARBA" id="ARBA00025933"/>
    </source>
</evidence>
<evidence type="ECO:0000259" key="7">
    <source>
        <dbReference type="Pfam" id="PF00460"/>
    </source>
</evidence>
<dbReference type="InterPro" id="IPR010930">
    <property type="entry name" value="Flg_bb/hook_C_dom"/>
</dbReference>
<evidence type="ECO:0000259" key="8">
    <source>
        <dbReference type="Pfam" id="PF06429"/>
    </source>
</evidence>
<evidence type="ECO:0000313" key="10">
    <source>
        <dbReference type="Proteomes" id="UP000199518"/>
    </source>
</evidence>
<keyword evidence="10" id="KW-1185">Reference proteome</keyword>
<dbReference type="AlphaFoldDB" id="A0A1I3GR97"/>
<comment type="subunit">
    <text evidence="5 6">The basal body constitutes a major portion of the flagellar organelle and consists of four rings (L,P,S, and M) mounted on a central rod. The rod consists of about 26 subunits of FlgG in the distal portion, and FlgB, FlgC and FlgF are thought to build up the proximal portion of the rod with about 6 subunits each.</text>
</comment>
<dbReference type="Pfam" id="PF06429">
    <property type="entry name" value="Flg_bbr_C"/>
    <property type="match status" value="1"/>
</dbReference>
<organism evidence="9 10">
    <name type="scientific">Planctomicrobium piriforme</name>
    <dbReference type="NCBI Taxonomy" id="1576369"/>
    <lineage>
        <taxon>Bacteria</taxon>
        <taxon>Pseudomonadati</taxon>
        <taxon>Planctomycetota</taxon>
        <taxon>Planctomycetia</taxon>
        <taxon>Planctomycetales</taxon>
        <taxon>Planctomycetaceae</taxon>
        <taxon>Planctomicrobium</taxon>
    </lineage>
</organism>
<dbReference type="Proteomes" id="UP000199518">
    <property type="component" value="Unassembled WGS sequence"/>
</dbReference>
<feature type="domain" description="Flagellar basal-body/hook protein C-terminal" evidence="8">
    <location>
        <begin position="103"/>
        <end position="147"/>
    </location>
</feature>
<dbReference type="EMBL" id="FOQD01000007">
    <property type="protein sequence ID" value="SFI25924.1"/>
    <property type="molecule type" value="Genomic_DNA"/>
</dbReference>
<dbReference type="InterPro" id="IPR001444">
    <property type="entry name" value="Flag_bb_rod_N"/>
</dbReference>
<comment type="subcellular location">
    <subcellularLocation>
        <location evidence="1 6">Bacterial flagellum basal body</location>
    </subcellularLocation>
</comment>
<protein>
    <recommendedName>
        <fullName evidence="3 6">Flagellar basal-body rod protein FlgC</fullName>
    </recommendedName>
</protein>
<reference evidence="10" key="1">
    <citation type="submission" date="2016-10" db="EMBL/GenBank/DDBJ databases">
        <authorList>
            <person name="Varghese N."/>
            <person name="Submissions S."/>
        </authorList>
    </citation>
    <scope>NUCLEOTIDE SEQUENCE [LARGE SCALE GENOMIC DNA]</scope>
    <source>
        <strain evidence="10">DSM 26348</strain>
    </source>
</reference>
<dbReference type="PANTHER" id="PTHR30435">
    <property type="entry name" value="FLAGELLAR PROTEIN"/>
    <property type="match status" value="1"/>
</dbReference>
<keyword evidence="4 6" id="KW-0975">Bacterial flagellum</keyword>
<keyword evidence="9" id="KW-0282">Flagellum</keyword>
<evidence type="ECO:0000256" key="4">
    <source>
        <dbReference type="ARBA" id="ARBA00023143"/>
    </source>
</evidence>
<dbReference type="OrthoDB" id="9794148at2"/>
<sequence length="152" mass="16173">MGLGNLFSATDIAGSGLTAERMRMEVASNNIANAHSTRSVGGGAYRRQQVLFSAVMDQALGTSMAGGNGNLPSLGGVHVSGIVNDETPLEKVFNPSHPDANDEGYVEMPNVKLPTEMIDLMTASRAYEANIKSLQTFRQMTEQALALMRANV</sequence>
<gene>
    <name evidence="9" type="ORF">SAMN05421753_10797</name>
</gene>
<evidence type="ECO:0000256" key="6">
    <source>
        <dbReference type="RuleBase" id="RU362062"/>
    </source>
</evidence>
<proteinExistence type="inferred from homology"/>
<comment type="similarity">
    <text evidence="2">Belongs to the flagella basal body rod proteins family.</text>
</comment>
<dbReference type="STRING" id="1576369.SAMN05421753_10797"/>
<dbReference type="NCBIfam" id="TIGR01395">
    <property type="entry name" value="FlgC"/>
    <property type="match status" value="1"/>
</dbReference>
<dbReference type="GO" id="GO:0030694">
    <property type="term" value="C:bacterial-type flagellum basal body, rod"/>
    <property type="evidence" value="ECO:0007669"/>
    <property type="project" value="UniProtKB-UniRule"/>
</dbReference>
<evidence type="ECO:0000256" key="3">
    <source>
        <dbReference type="ARBA" id="ARBA00017941"/>
    </source>
</evidence>